<evidence type="ECO:0000256" key="1">
    <source>
        <dbReference type="SAM" id="Coils"/>
    </source>
</evidence>
<comment type="caution">
    <text evidence="4">The sequence shown here is derived from an EMBL/GenBank/DDBJ whole genome shotgun (WGS) entry which is preliminary data.</text>
</comment>
<dbReference type="AlphaFoldDB" id="A0A835HVF7"/>
<evidence type="ECO:0000256" key="2">
    <source>
        <dbReference type="SAM" id="MobiDB-lite"/>
    </source>
</evidence>
<protein>
    <recommendedName>
        <fullName evidence="3">RIN4 pathogenic type III effector avirulence factor Avr cleavage site domain-containing protein</fullName>
    </recommendedName>
</protein>
<evidence type="ECO:0000259" key="3">
    <source>
        <dbReference type="Pfam" id="PF05627"/>
    </source>
</evidence>
<feature type="domain" description="RIN4 pathogenic type III effector avirulence factor Avr cleavage site" evidence="3">
    <location>
        <begin position="274"/>
        <end position="306"/>
    </location>
</feature>
<gene>
    <name evidence="4" type="ORF">IFM89_014108</name>
</gene>
<feature type="domain" description="RIN4 pathogenic type III effector avirulence factor Avr cleavage site" evidence="3">
    <location>
        <begin position="84"/>
        <end position="113"/>
    </location>
</feature>
<feature type="region of interest" description="Disordered" evidence="2">
    <location>
        <begin position="113"/>
        <end position="345"/>
    </location>
</feature>
<organism evidence="4 5">
    <name type="scientific">Coptis chinensis</name>
    <dbReference type="NCBI Taxonomy" id="261450"/>
    <lineage>
        <taxon>Eukaryota</taxon>
        <taxon>Viridiplantae</taxon>
        <taxon>Streptophyta</taxon>
        <taxon>Embryophyta</taxon>
        <taxon>Tracheophyta</taxon>
        <taxon>Spermatophyta</taxon>
        <taxon>Magnoliopsida</taxon>
        <taxon>Ranunculales</taxon>
        <taxon>Ranunculaceae</taxon>
        <taxon>Coptidoideae</taxon>
        <taxon>Coptis</taxon>
    </lineage>
</organism>
<name>A0A835HVF7_9MAGN</name>
<dbReference type="GO" id="GO:0005886">
    <property type="term" value="C:plasma membrane"/>
    <property type="evidence" value="ECO:0007669"/>
    <property type="project" value="TreeGrafter"/>
</dbReference>
<accession>A0A835HVF7</accession>
<keyword evidence="1" id="KW-0175">Coiled coil</keyword>
<feature type="compositionally biased region" description="Basic and acidic residues" evidence="2">
    <location>
        <begin position="210"/>
        <end position="220"/>
    </location>
</feature>
<evidence type="ECO:0000313" key="4">
    <source>
        <dbReference type="EMBL" id="KAF9605117.1"/>
    </source>
</evidence>
<dbReference type="PANTHER" id="PTHR33159:SF6">
    <property type="entry name" value="RPM1-INTERACTING PROTEIN 4"/>
    <property type="match status" value="1"/>
</dbReference>
<feature type="compositionally biased region" description="Basic and acidic residues" evidence="2">
    <location>
        <begin position="157"/>
        <end position="203"/>
    </location>
</feature>
<evidence type="ECO:0000313" key="5">
    <source>
        <dbReference type="Proteomes" id="UP000631114"/>
    </source>
</evidence>
<keyword evidence="5" id="KW-1185">Reference proteome</keyword>
<dbReference type="InterPro" id="IPR008700">
    <property type="entry name" value="TypeIII_avirulence_cleave"/>
</dbReference>
<reference evidence="4 5" key="1">
    <citation type="submission" date="2020-10" db="EMBL/GenBank/DDBJ databases">
        <title>The Coptis chinensis genome and diversification of protoberbering-type alkaloids.</title>
        <authorList>
            <person name="Wang B."/>
            <person name="Shu S."/>
            <person name="Song C."/>
            <person name="Liu Y."/>
        </authorList>
    </citation>
    <scope>NUCLEOTIDE SEQUENCE [LARGE SCALE GENOMIC DNA]</scope>
    <source>
        <strain evidence="4">HL-2020</strain>
        <tissue evidence="4">Leaf</tissue>
    </source>
</reference>
<dbReference type="Pfam" id="PF05627">
    <property type="entry name" value="AvrRpt-cleavage"/>
    <property type="match status" value="2"/>
</dbReference>
<dbReference type="EMBL" id="JADFTS010000005">
    <property type="protein sequence ID" value="KAF9605117.1"/>
    <property type="molecule type" value="Genomic_DNA"/>
</dbReference>
<feature type="coiled-coil region" evidence="1">
    <location>
        <begin position="25"/>
        <end position="52"/>
    </location>
</feature>
<proteinExistence type="predicted"/>
<dbReference type="Proteomes" id="UP000631114">
    <property type="component" value="Unassembled WGS sequence"/>
</dbReference>
<sequence>MGQLAATNAYAERCKTSTLQAKEAYLPIRAEVEELERKMDDLQEERERRISGELEGELPEAAAPIPAVVSPSLAGLMSEADFQQHSRVPKFGNWENEQDVPYTQYFDKARKGKNAGKMINPNDPQDSLDVDAGTRPIQAPPFRNGVEPDLQVGEGAQKPKHEQRISREDGEFRRLTDSPARHDALGRKTSEHHRVASSEEIPKRSGRQSGGHDRSIERSPLHQHYQTRTGGRGSGVSSPSWERKSSEGSHGLAPNTPGRSRLRPGARGDETPDKGAAVPKFGEWDENNPASADGFTHIFNKMREEKLTGSGNSATVPDEQQPYSGGHKPDNSNSTGCFCFPRGKR</sequence>
<dbReference type="InterPro" id="IPR040387">
    <property type="entry name" value="RIN4/NOI4"/>
</dbReference>
<dbReference type="PANTHER" id="PTHR33159">
    <property type="entry name" value="RPM1-INTERACTING PROTEIN 4 (RIN4) FAMILY PROTEIN"/>
    <property type="match status" value="1"/>
</dbReference>
<dbReference type="OrthoDB" id="1109067at2759"/>